<reference evidence="3" key="1">
    <citation type="submission" date="2019-04" db="EMBL/GenBank/DDBJ databases">
        <title>Friends and foes A comparative genomics studyof 23 Aspergillus species from section Flavi.</title>
        <authorList>
            <consortium name="DOE Joint Genome Institute"/>
            <person name="Kjaerbolling I."/>
            <person name="Vesth T."/>
            <person name="Frisvad J.C."/>
            <person name="Nybo J.L."/>
            <person name="Theobald S."/>
            <person name="Kildgaard S."/>
            <person name="Isbrandt T."/>
            <person name="Kuo A."/>
            <person name="Sato A."/>
            <person name="Lyhne E.K."/>
            <person name="Kogle M.E."/>
            <person name="Wiebenga A."/>
            <person name="Kun R.S."/>
            <person name="Lubbers R.J."/>
            <person name="Makela M.R."/>
            <person name="Barry K."/>
            <person name="Chovatia M."/>
            <person name="Clum A."/>
            <person name="Daum C."/>
            <person name="Haridas S."/>
            <person name="He G."/>
            <person name="LaButti K."/>
            <person name="Lipzen A."/>
            <person name="Mondo S."/>
            <person name="Riley R."/>
            <person name="Salamov A."/>
            <person name="Simmons B.A."/>
            <person name="Magnuson J.K."/>
            <person name="Henrissat B."/>
            <person name="Mortensen U.H."/>
            <person name="Larsen T.O."/>
            <person name="Devries R.P."/>
            <person name="Grigoriev I.V."/>
            <person name="Machida M."/>
            <person name="Baker S.E."/>
            <person name="Andersen M.R."/>
        </authorList>
    </citation>
    <scope>NUCLEOTIDE SEQUENCE [LARGE SCALE GENOMIC DNA]</scope>
    <source>
        <strain evidence="3">IBT 14317</strain>
    </source>
</reference>
<dbReference type="EMBL" id="ML735223">
    <property type="protein sequence ID" value="KAE8394417.1"/>
    <property type="molecule type" value="Genomic_DNA"/>
</dbReference>
<dbReference type="PANTHER" id="PTHR47182">
    <property type="entry name" value="CELL WALL ALPHA-1,3-GLUCAN SYNTHASE AGS1-RELATED"/>
    <property type="match status" value="1"/>
</dbReference>
<evidence type="ECO:0000313" key="3">
    <source>
        <dbReference type="EMBL" id="KAE8394417.1"/>
    </source>
</evidence>
<dbReference type="Proteomes" id="UP000326877">
    <property type="component" value="Unassembled WGS sequence"/>
</dbReference>
<dbReference type="InterPro" id="IPR058657">
    <property type="entry name" value="Mok11-13/Ags1-like_Ig"/>
</dbReference>
<feature type="domain" description="Mok11-13/Ags1-like Ig-like beta-sandwich" evidence="2">
    <location>
        <begin position="16"/>
        <end position="143"/>
    </location>
</feature>
<accession>A0A5N7CKS1</accession>
<name>A0A5N7CKS1_PETAA</name>
<feature type="region of interest" description="Disordered" evidence="1">
    <location>
        <begin position="1"/>
        <end position="34"/>
    </location>
</feature>
<evidence type="ECO:0000256" key="1">
    <source>
        <dbReference type="SAM" id="MobiDB-lite"/>
    </source>
</evidence>
<dbReference type="AlphaFoldDB" id="A0A5N7CKS1"/>
<sequence>MPMPSAPTSQYHFTKRRPIITKSTPSHDAPIRSTAAPDLDKSVNIRLYFSDGTDCDYVVTLIFLSSSTKTGKVLTWNEKTVNCNRIPASNTSRTGQLHNIWIWTASLTGVYTGIHRGTVKNVSNVYGNATTNAVDHFLLCIGQIDNPMDSLLELTRPKYPQVSQSAGE</sequence>
<dbReference type="GO" id="GO:0070600">
    <property type="term" value="P:fungal-type cell wall (1-&gt;3)-alpha-glucan biosynthetic process"/>
    <property type="evidence" value="ECO:0007669"/>
    <property type="project" value="TreeGrafter"/>
</dbReference>
<feature type="compositionally biased region" description="Polar residues" evidence="1">
    <location>
        <begin position="1"/>
        <end position="12"/>
    </location>
</feature>
<gene>
    <name evidence="3" type="ORF">BDV23DRAFT_179570</name>
</gene>
<dbReference type="GO" id="GO:0009277">
    <property type="term" value="C:fungal-type cell wall"/>
    <property type="evidence" value="ECO:0007669"/>
    <property type="project" value="TreeGrafter"/>
</dbReference>
<organism evidence="3">
    <name type="scientific">Petromyces alliaceus</name>
    <name type="common">Aspergillus alliaceus</name>
    <dbReference type="NCBI Taxonomy" id="209559"/>
    <lineage>
        <taxon>Eukaryota</taxon>
        <taxon>Fungi</taxon>
        <taxon>Dikarya</taxon>
        <taxon>Ascomycota</taxon>
        <taxon>Pezizomycotina</taxon>
        <taxon>Eurotiomycetes</taxon>
        <taxon>Eurotiomycetidae</taxon>
        <taxon>Eurotiales</taxon>
        <taxon>Aspergillaceae</taxon>
        <taxon>Aspergillus</taxon>
        <taxon>Aspergillus subgen. Circumdati</taxon>
    </lineage>
</organism>
<protein>
    <recommendedName>
        <fullName evidence="2">Mok11-13/Ags1-like Ig-like beta-sandwich domain-containing protein</fullName>
    </recommendedName>
</protein>
<dbReference type="GO" id="GO:0047657">
    <property type="term" value="F:alpha-1,3-glucan synthase activity"/>
    <property type="evidence" value="ECO:0007669"/>
    <property type="project" value="TreeGrafter"/>
</dbReference>
<dbReference type="Pfam" id="PF26111">
    <property type="entry name" value="Ig_Mok13"/>
    <property type="match status" value="1"/>
</dbReference>
<dbReference type="PANTHER" id="PTHR47182:SF2">
    <property type="entry name" value="CELL WALL ALPHA-1,3-GLUCAN SYNTHASE AGS1"/>
    <property type="match status" value="1"/>
</dbReference>
<dbReference type="InterPro" id="IPR058655">
    <property type="entry name" value="Mok11-14/Ags1-like"/>
</dbReference>
<proteinExistence type="predicted"/>
<evidence type="ECO:0000259" key="2">
    <source>
        <dbReference type="Pfam" id="PF26111"/>
    </source>
</evidence>